<reference evidence="1" key="1">
    <citation type="submission" date="2020-05" db="EMBL/GenBank/DDBJ databases">
        <authorList>
            <person name="Chiriac C."/>
            <person name="Salcher M."/>
            <person name="Ghai R."/>
            <person name="Kavagutti S V."/>
        </authorList>
    </citation>
    <scope>NUCLEOTIDE SEQUENCE</scope>
</reference>
<proteinExistence type="predicted"/>
<dbReference type="EMBL" id="CAEZWL010000030">
    <property type="protein sequence ID" value="CAB4658493.1"/>
    <property type="molecule type" value="Genomic_DNA"/>
</dbReference>
<evidence type="ECO:0000313" key="1">
    <source>
        <dbReference type="EMBL" id="CAB4658493.1"/>
    </source>
</evidence>
<gene>
    <name evidence="1" type="ORF">UFOPK2243_00967</name>
</gene>
<sequence>MKRNKMKRKLLIVQSISLLLFALTSCGSSDMTPAQAAVKPCATFDMISESMLALDRDGVMSYAEEAGQQFEDISSLDPVFGKFAEFLKGVAMTGSTLDSAGTYSDLLLYCIPINSPE</sequence>
<name>A0A6J6LCS5_9ZZZZ</name>
<protein>
    <submittedName>
        <fullName evidence="1">Unannotated protein</fullName>
    </submittedName>
</protein>
<dbReference type="AlphaFoldDB" id="A0A6J6LCS5"/>
<organism evidence="1">
    <name type="scientific">freshwater metagenome</name>
    <dbReference type="NCBI Taxonomy" id="449393"/>
    <lineage>
        <taxon>unclassified sequences</taxon>
        <taxon>metagenomes</taxon>
        <taxon>ecological metagenomes</taxon>
    </lineage>
</organism>
<dbReference type="PROSITE" id="PS51257">
    <property type="entry name" value="PROKAR_LIPOPROTEIN"/>
    <property type="match status" value="1"/>
</dbReference>
<accession>A0A6J6LCS5</accession>